<protein>
    <submittedName>
        <fullName evidence="2">Uncharacterized protein</fullName>
    </submittedName>
</protein>
<comment type="caution">
    <text evidence="2">The sequence shown here is derived from an EMBL/GenBank/DDBJ whole genome shotgun (WGS) entry which is preliminary data.</text>
</comment>
<proteinExistence type="predicted"/>
<gene>
    <name evidence="2" type="ORF">IV203_020983</name>
</gene>
<organism evidence="2 3">
    <name type="scientific">Nitzschia inconspicua</name>
    <dbReference type="NCBI Taxonomy" id="303405"/>
    <lineage>
        <taxon>Eukaryota</taxon>
        <taxon>Sar</taxon>
        <taxon>Stramenopiles</taxon>
        <taxon>Ochrophyta</taxon>
        <taxon>Bacillariophyta</taxon>
        <taxon>Bacillariophyceae</taxon>
        <taxon>Bacillariophycidae</taxon>
        <taxon>Bacillariales</taxon>
        <taxon>Bacillariaceae</taxon>
        <taxon>Nitzschia</taxon>
    </lineage>
</organism>
<reference evidence="2" key="2">
    <citation type="submission" date="2021-04" db="EMBL/GenBank/DDBJ databases">
        <authorList>
            <person name="Podell S."/>
        </authorList>
    </citation>
    <scope>NUCLEOTIDE SEQUENCE</scope>
    <source>
        <strain evidence="2">Hildebrandi</strain>
    </source>
</reference>
<feature type="region of interest" description="Disordered" evidence="1">
    <location>
        <begin position="314"/>
        <end position="362"/>
    </location>
</feature>
<feature type="region of interest" description="Disordered" evidence="1">
    <location>
        <begin position="189"/>
        <end position="227"/>
    </location>
</feature>
<keyword evidence="3" id="KW-1185">Reference proteome</keyword>
<feature type="compositionally biased region" description="Basic and acidic residues" evidence="1">
    <location>
        <begin position="591"/>
        <end position="602"/>
    </location>
</feature>
<feature type="compositionally biased region" description="Polar residues" evidence="1">
    <location>
        <begin position="189"/>
        <end position="212"/>
    </location>
</feature>
<sequence length="714" mass="77392">MILMLRSTETPLECSWRTKSSFSLLIPGLVAIKGCVVHGHVRSVPSTSREGILFSRLYHCHGPVRNGHSQGKALAILSKRSFEKRDNNHFAVAAAKQMVKKMPENAMESMEMEHKEKEEEISSIGTKVGKFLSCLLQDHNCTSFAEVVVDNTLPTCYDRRHTDTPLHAVVLGRCRKAIEVTTMNQYLSHSTTRWGSNETTPPLTHPTSSNPTPKGPTPVVRKPSPIVKSRPTICSGVPLCPIRKLSQETSRDDDNGDVLLLDPVLDDAGTQEIGLSGNNAGYYAHANRSISPASKLLTLSESFELPLYSLSPGQTKELKKKSDSPVHSVPSAGSGSKPPLSPKKKIKNKATVHDSGTSSDSATSALTITKAIVDIEPTNAMNTVQSNAVVAAAPAKRQIQTLSSYSLSENEKSLSSTEKSPSSDSSSPRSITDRITERSSRPATGRRTLSKTLGVDFRETAPIQPIRRPSHEPYQNNVITRPPLLPSFPSTSALIWCHNSQVSSSSSGSTNGSSDSQNSSNNDTFGACSSLCSEVSAVSEATVKARNCYVRNVTATDAGTDPFPAPRYSNNGTVTAPRARSLSFLPSHLEQVSEHSISEHSESTTTSLPVSSRKSREKRCDAQVRIPTLEDGIENDQVICIGIHRSIKMAPAVTVPNSAQREILFQPPTSPSALPVDHASIIDRFEDGSPAQEGESKMTLHGRFMRILKNKFRS</sequence>
<evidence type="ECO:0000256" key="1">
    <source>
        <dbReference type="SAM" id="MobiDB-lite"/>
    </source>
</evidence>
<dbReference type="AlphaFoldDB" id="A0A9K3KHG2"/>
<name>A0A9K3KHG2_9STRA</name>
<accession>A0A9K3KHG2</accession>
<reference evidence="2" key="1">
    <citation type="journal article" date="2021" name="Sci. Rep.">
        <title>Diploid genomic architecture of Nitzschia inconspicua, an elite biomass production diatom.</title>
        <authorList>
            <person name="Oliver A."/>
            <person name="Podell S."/>
            <person name="Pinowska A."/>
            <person name="Traller J.C."/>
            <person name="Smith S.R."/>
            <person name="McClure R."/>
            <person name="Beliaev A."/>
            <person name="Bohutskyi P."/>
            <person name="Hill E.A."/>
            <person name="Rabines A."/>
            <person name="Zheng H."/>
            <person name="Allen L.Z."/>
            <person name="Kuo A."/>
            <person name="Grigoriev I.V."/>
            <person name="Allen A.E."/>
            <person name="Hazlebeck D."/>
            <person name="Allen E.E."/>
        </authorList>
    </citation>
    <scope>NUCLEOTIDE SEQUENCE</scope>
    <source>
        <strain evidence="2">Hildebrandi</strain>
    </source>
</reference>
<feature type="region of interest" description="Disordered" evidence="1">
    <location>
        <begin position="404"/>
        <end position="478"/>
    </location>
</feature>
<dbReference type="EMBL" id="JAGRRH010000024">
    <property type="protein sequence ID" value="KAG7343038.1"/>
    <property type="molecule type" value="Genomic_DNA"/>
</dbReference>
<feature type="region of interest" description="Disordered" evidence="1">
    <location>
        <begin position="591"/>
        <end position="614"/>
    </location>
</feature>
<feature type="compositionally biased region" description="Basic and acidic residues" evidence="1">
    <location>
        <begin position="431"/>
        <end position="440"/>
    </location>
</feature>
<evidence type="ECO:0000313" key="3">
    <source>
        <dbReference type="Proteomes" id="UP000693970"/>
    </source>
</evidence>
<evidence type="ECO:0000313" key="2">
    <source>
        <dbReference type="EMBL" id="KAG7343038.1"/>
    </source>
</evidence>
<dbReference type="Proteomes" id="UP000693970">
    <property type="component" value="Unassembled WGS sequence"/>
</dbReference>
<feature type="compositionally biased region" description="Low complexity" evidence="1">
    <location>
        <begin position="413"/>
        <end position="430"/>
    </location>
</feature>